<accession>A0A8H3QL26</accession>
<evidence type="ECO:0000313" key="2">
    <source>
        <dbReference type="Proteomes" id="UP000615446"/>
    </source>
</evidence>
<dbReference type="EMBL" id="BLAL01000066">
    <property type="protein sequence ID" value="GES83047.1"/>
    <property type="molecule type" value="Genomic_DNA"/>
</dbReference>
<sequence>MIRYKGFKIALTDEIDVSEDEQEHVLNFIHFFDCLDEGLFNEHKEDWVLVYKQKVVKYGEKKTDQLS</sequence>
<gene>
    <name evidence="1" type="ORF">RCL2_001021400</name>
</gene>
<comment type="caution">
    <text evidence="1">The sequence shown here is derived from an EMBL/GenBank/DDBJ whole genome shotgun (WGS) entry which is preliminary data.</text>
</comment>
<dbReference type="AlphaFoldDB" id="A0A8H3QL26"/>
<evidence type="ECO:0000313" key="1">
    <source>
        <dbReference type="EMBL" id="GES83047.1"/>
    </source>
</evidence>
<proteinExistence type="predicted"/>
<name>A0A8H3QL26_9GLOM</name>
<protein>
    <submittedName>
        <fullName evidence="1">Uncharacterized protein</fullName>
    </submittedName>
</protein>
<reference evidence="1" key="1">
    <citation type="submission" date="2019-10" db="EMBL/GenBank/DDBJ databases">
        <title>Conservation and host-specific expression of non-tandemly repeated heterogenous ribosome RNA gene in arbuscular mycorrhizal fungi.</title>
        <authorList>
            <person name="Maeda T."/>
            <person name="Kobayashi Y."/>
            <person name="Nakagawa T."/>
            <person name="Ezawa T."/>
            <person name="Yamaguchi K."/>
            <person name="Bino T."/>
            <person name="Nishimoto Y."/>
            <person name="Shigenobu S."/>
            <person name="Kawaguchi M."/>
        </authorList>
    </citation>
    <scope>NUCLEOTIDE SEQUENCE</scope>
    <source>
        <strain evidence="1">HR1</strain>
    </source>
</reference>
<dbReference type="Proteomes" id="UP000615446">
    <property type="component" value="Unassembled WGS sequence"/>
</dbReference>
<organism evidence="1 2">
    <name type="scientific">Rhizophagus clarus</name>
    <dbReference type="NCBI Taxonomy" id="94130"/>
    <lineage>
        <taxon>Eukaryota</taxon>
        <taxon>Fungi</taxon>
        <taxon>Fungi incertae sedis</taxon>
        <taxon>Mucoromycota</taxon>
        <taxon>Glomeromycotina</taxon>
        <taxon>Glomeromycetes</taxon>
        <taxon>Glomerales</taxon>
        <taxon>Glomeraceae</taxon>
        <taxon>Rhizophagus</taxon>
    </lineage>
</organism>